<dbReference type="InterPro" id="IPR001478">
    <property type="entry name" value="PDZ"/>
</dbReference>
<sequence>MTQRTLAGVVAVPLVAALWAAALFLPAPFVTYYPGTTADLIGPEHEGGATITVEDHEVYPPTSGELRMTTASITRPETRLTLAEALSAWLDRDATVRPYSSEYGDGEDDETNQYLSGLQMTSSADLSVAAALTELDIAYETNVQVGGVRQGYPADGLLQSGDVVRSVDGEPIEEPADIAAAVERAGVGAELVLEVERDGETIDVTVVPAEDEGAARIGVTPILGFDFPFPISLTPPEGIGGGSAGMMFALAVYDYLTPGDLTGGLDVAGTGTIALDGTVGRIGGITQKIPGARDAGSAVFLAPAGNCDEAVNAANGDMRVVAVETLDEAIETLGTLADDPDADVTTCEDVLG</sequence>
<protein>
    <recommendedName>
        <fullName evidence="1">endopeptidase La</fullName>
        <ecNumber evidence="1">3.4.21.53</ecNumber>
    </recommendedName>
</protein>
<dbReference type="Gene3D" id="2.30.42.10">
    <property type="match status" value="1"/>
</dbReference>
<comment type="similarity">
    <text evidence="1">Belongs to the peptidase S16 family.</text>
</comment>
<dbReference type="InterPro" id="IPR020568">
    <property type="entry name" value="Ribosomal_Su5_D2-typ_SF"/>
</dbReference>
<dbReference type="EC" id="3.4.21.53" evidence="1"/>
<evidence type="ECO:0000259" key="2">
    <source>
        <dbReference type="PROSITE" id="PS50106"/>
    </source>
</evidence>
<keyword evidence="1 4" id="KW-0645">Protease</keyword>
<feature type="domain" description="Lon proteolytic" evidence="3">
    <location>
        <begin position="237"/>
        <end position="336"/>
    </location>
</feature>
<evidence type="ECO:0000259" key="3">
    <source>
        <dbReference type="PROSITE" id="PS51786"/>
    </source>
</evidence>
<evidence type="ECO:0000313" key="5">
    <source>
        <dbReference type="Proteomes" id="UP001268542"/>
    </source>
</evidence>
<feature type="active site" evidence="1">
    <location>
        <position position="243"/>
    </location>
</feature>
<organism evidence="4 5">
    <name type="scientific">Nocardioides imazamoxiresistens</name>
    <dbReference type="NCBI Taxonomy" id="3231893"/>
    <lineage>
        <taxon>Bacteria</taxon>
        <taxon>Bacillati</taxon>
        <taxon>Actinomycetota</taxon>
        <taxon>Actinomycetes</taxon>
        <taxon>Propionibacteriales</taxon>
        <taxon>Nocardioidaceae</taxon>
        <taxon>Nocardioides</taxon>
    </lineage>
</organism>
<gene>
    <name evidence="4" type="ORF">RDV89_11785</name>
</gene>
<dbReference type="PROSITE" id="PS50106">
    <property type="entry name" value="PDZ"/>
    <property type="match status" value="1"/>
</dbReference>
<dbReference type="SUPFAM" id="SSF54211">
    <property type="entry name" value="Ribosomal protein S5 domain 2-like"/>
    <property type="match status" value="1"/>
</dbReference>
<comment type="caution">
    <text evidence="4">The sequence shown here is derived from an EMBL/GenBank/DDBJ whole genome shotgun (WGS) entry which is preliminary data.</text>
</comment>
<dbReference type="PANTHER" id="PTHR10046">
    <property type="entry name" value="ATP DEPENDENT LON PROTEASE FAMILY MEMBER"/>
    <property type="match status" value="1"/>
</dbReference>
<keyword evidence="1" id="KW-0720">Serine protease</keyword>
<dbReference type="InterPro" id="IPR027065">
    <property type="entry name" value="Lon_Prtase"/>
</dbReference>
<keyword evidence="5" id="KW-1185">Reference proteome</keyword>
<evidence type="ECO:0000256" key="1">
    <source>
        <dbReference type="PROSITE-ProRule" id="PRU01122"/>
    </source>
</evidence>
<reference evidence="4 5" key="1">
    <citation type="submission" date="2023-08" db="EMBL/GenBank/DDBJ databases">
        <title>Nocardioides seae sp. nov., a bacterium isolated from a soil.</title>
        <authorList>
            <person name="Wang X."/>
        </authorList>
    </citation>
    <scope>NUCLEOTIDE SEQUENCE [LARGE SCALE GENOMIC DNA]</scope>
    <source>
        <strain evidence="4 5">YZH12</strain>
    </source>
</reference>
<dbReference type="Gene3D" id="3.30.230.10">
    <property type="match status" value="1"/>
</dbReference>
<dbReference type="InterPro" id="IPR014721">
    <property type="entry name" value="Ribsml_uS5_D2-typ_fold_subgr"/>
</dbReference>
<dbReference type="GO" id="GO:0006508">
    <property type="term" value="P:proteolysis"/>
    <property type="evidence" value="ECO:0007669"/>
    <property type="project" value="UniProtKB-KW"/>
</dbReference>
<name>A0ABU3PWY8_9ACTN</name>
<feature type="active site" evidence="1">
    <location>
        <position position="288"/>
    </location>
</feature>
<proteinExistence type="inferred from homology"/>
<dbReference type="InterPro" id="IPR036034">
    <property type="entry name" value="PDZ_sf"/>
</dbReference>
<dbReference type="Proteomes" id="UP001268542">
    <property type="component" value="Unassembled WGS sequence"/>
</dbReference>
<accession>A0ABU3PWY8</accession>
<dbReference type="GO" id="GO:0008233">
    <property type="term" value="F:peptidase activity"/>
    <property type="evidence" value="ECO:0007669"/>
    <property type="project" value="UniProtKB-KW"/>
</dbReference>
<feature type="domain" description="PDZ" evidence="2">
    <location>
        <begin position="117"/>
        <end position="199"/>
    </location>
</feature>
<dbReference type="PROSITE" id="PS51786">
    <property type="entry name" value="LON_PROTEOLYTIC"/>
    <property type="match status" value="1"/>
</dbReference>
<dbReference type="Pfam" id="PF13180">
    <property type="entry name" value="PDZ_2"/>
    <property type="match status" value="1"/>
</dbReference>
<comment type="catalytic activity">
    <reaction evidence="1">
        <text>Hydrolysis of proteins in presence of ATP.</text>
        <dbReference type="EC" id="3.4.21.53"/>
    </reaction>
</comment>
<dbReference type="Pfam" id="PF05362">
    <property type="entry name" value="Lon_C"/>
    <property type="match status" value="1"/>
</dbReference>
<dbReference type="RefSeq" id="WP_315733246.1">
    <property type="nucleotide sequence ID" value="NZ_JAVYII010000005.1"/>
</dbReference>
<dbReference type="SUPFAM" id="SSF50156">
    <property type="entry name" value="PDZ domain-like"/>
    <property type="match status" value="1"/>
</dbReference>
<keyword evidence="1" id="KW-0378">Hydrolase</keyword>
<dbReference type="InterPro" id="IPR008269">
    <property type="entry name" value="Lon_proteolytic"/>
</dbReference>
<evidence type="ECO:0000313" key="4">
    <source>
        <dbReference type="EMBL" id="MDT9593752.1"/>
    </source>
</evidence>
<dbReference type="EMBL" id="JAVYII010000005">
    <property type="protein sequence ID" value="MDT9593752.1"/>
    <property type="molecule type" value="Genomic_DNA"/>
</dbReference>